<evidence type="ECO:0000256" key="4">
    <source>
        <dbReference type="SAM" id="MobiDB-lite"/>
    </source>
</evidence>
<dbReference type="PANTHER" id="PTHR43080">
    <property type="entry name" value="CBS DOMAIN-CONTAINING PROTEIN CBSX3, MITOCHONDRIAL"/>
    <property type="match status" value="1"/>
</dbReference>
<dbReference type="InterPro" id="IPR055995">
    <property type="entry name" value="DUF7573"/>
</dbReference>
<dbReference type="EMBL" id="AOIL01000067">
    <property type="protein sequence ID" value="ELY85709.1"/>
    <property type="molecule type" value="Genomic_DNA"/>
</dbReference>
<dbReference type="InterPro" id="IPR000644">
    <property type="entry name" value="CBS_dom"/>
</dbReference>
<dbReference type="InterPro" id="IPR044065">
    <property type="entry name" value="ACP_MB"/>
</dbReference>
<dbReference type="PROSITE" id="PS51901">
    <property type="entry name" value="ACP_MB"/>
    <property type="match status" value="1"/>
</dbReference>
<organism evidence="7 8">
    <name type="scientific">Natrialba taiwanensis DSM 12281</name>
    <dbReference type="NCBI Taxonomy" id="1230458"/>
    <lineage>
        <taxon>Archaea</taxon>
        <taxon>Methanobacteriati</taxon>
        <taxon>Methanobacteriota</taxon>
        <taxon>Stenosarchaea group</taxon>
        <taxon>Halobacteria</taxon>
        <taxon>Halobacteriales</taxon>
        <taxon>Natrialbaceae</taxon>
        <taxon>Natrialba</taxon>
    </lineage>
</organism>
<feature type="binding site" evidence="3">
    <location>
        <position position="202"/>
    </location>
    <ligand>
        <name>Fe cation</name>
        <dbReference type="ChEBI" id="CHEBI:24875"/>
    </ligand>
</feature>
<feature type="binding site" evidence="3">
    <location>
        <position position="202"/>
    </location>
    <ligand>
        <name>Zn(2+)</name>
        <dbReference type="ChEBI" id="CHEBI:29105"/>
    </ligand>
</feature>
<feature type="region of interest" description="Disordered" evidence="4">
    <location>
        <begin position="128"/>
        <end position="178"/>
    </location>
</feature>
<evidence type="ECO:0000256" key="3">
    <source>
        <dbReference type="PROSITE-ProRule" id="PRU01249"/>
    </source>
</evidence>
<keyword evidence="8" id="KW-1185">Reference proteome</keyword>
<feature type="binding site" evidence="3">
    <location>
        <position position="183"/>
    </location>
    <ligand>
        <name>Zn(2+)</name>
        <dbReference type="ChEBI" id="CHEBI:29105"/>
    </ligand>
</feature>
<dbReference type="Proteomes" id="UP000011648">
    <property type="component" value="Unassembled WGS sequence"/>
</dbReference>
<comment type="caution">
    <text evidence="7">The sequence shown here is derived from an EMBL/GenBank/DDBJ whole genome shotgun (WGS) entry which is preliminary data.</text>
</comment>
<sequence>MESELSVRDVLTTEYVGVSESDTVQDAVTLMREEHTGCVLVVRGANPVGIMTEWDVLGLVAAGRDPAETTVGEAMTTPVITIEPARSVTDAATIMARENIRNLVVERDTELRGVVTQRDVIAAAGSFQATMTPPRTTDPESSAVADQDRGDERLAATTPRGELDTQTQLQPNGGDEYSTQGVCESCGSLADELWDANGQLVCTDCRTV</sequence>
<proteinExistence type="predicted"/>
<dbReference type="OrthoDB" id="65817at2157"/>
<dbReference type="SUPFAM" id="SSF54631">
    <property type="entry name" value="CBS-domain pair"/>
    <property type="match status" value="1"/>
</dbReference>
<keyword evidence="3" id="KW-0862">Zinc</keyword>
<evidence type="ECO:0000256" key="2">
    <source>
        <dbReference type="PROSITE-ProRule" id="PRU00703"/>
    </source>
</evidence>
<dbReference type="PROSITE" id="PS51371">
    <property type="entry name" value="CBS"/>
    <property type="match status" value="2"/>
</dbReference>
<reference evidence="7 8" key="1">
    <citation type="journal article" date="2014" name="PLoS Genet.">
        <title>Phylogenetically driven sequencing of extremely halophilic archaea reveals strategies for static and dynamic osmo-response.</title>
        <authorList>
            <person name="Becker E.A."/>
            <person name="Seitzer P.M."/>
            <person name="Tritt A."/>
            <person name="Larsen D."/>
            <person name="Krusor M."/>
            <person name="Yao A.I."/>
            <person name="Wu D."/>
            <person name="Madern D."/>
            <person name="Eisen J.A."/>
            <person name="Darling A.E."/>
            <person name="Facciotti M.T."/>
        </authorList>
    </citation>
    <scope>NUCLEOTIDE SEQUENCE [LARGE SCALE GENOMIC DNA]</scope>
    <source>
        <strain evidence="7 8">DSM 12281</strain>
    </source>
</reference>
<feature type="compositionally biased region" description="Polar residues" evidence="4">
    <location>
        <begin position="164"/>
        <end position="178"/>
    </location>
</feature>
<name>L9ZH74_9EURY</name>
<feature type="binding site" evidence="3">
    <location>
        <position position="186"/>
    </location>
    <ligand>
        <name>Zn(2+)</name>
        <dbReference type="ChEBI" id="CHEBI:29105"/>
    </ligand>
</feature>
<dbReference type="InterPro" id="IPR051257">
    <property type="entry name" value="Diverse_CBS-Domain"/>
</dbReference>
<keyword evidence="1 2" id="KW-0129">CBS domain</keyword>
<feature type="domain" description="ACP-type MB" evidence="6">
    <location>
        <begin position="178"/>
        <end position="208"/>
    </location>
</feature>
<evidence type="ECO:0000256" key="1">
    <source>
        <dbReference type="ARBA" id="ARBA00023122"/>
    </source>
</evidence>
<dbReference type="RefSeq" id="WP_006827656.1">
    <property type="nucleotide sequence ID" value="NZ_AOIL01000067.1"/>
</dbReference>
<protein>
    <submittedName>
        <fullName evidence="7">Signal transduction protein with CBS domains</fullName>
    </submittedName>
</protein>
<feature type="domain" description="CBS" evidence="5">
    <location>
        <begin position="11"/>
        <end position="66"/>
    </location>
</feature>
<feature type="domain" description="CBS" evidence="5">
    <location>
        <begin position="75"/>
        <end position="131"/>
    </location>
</feature>
<keyword evidence="3" id="KW-0479">Metal-binding</keyword>
<gene>
    <name evidence="7" type="ORF">C484_20372</name>
</gene>
<dbReference type="Gene3D" id="3.10.580.10">
    <property type="entry name" value="CBS-domain"/>
    <property type="match status" value="1"/>
</dbReference>
<evidence type="ECO:0000259" key="6">
    <source>
        <dbReference type="PROSITE" id="PS51901"/>
    </source>
</evidence>
<keyword evidence="3" id="KW-0408">Iron</keyword>
<dbReference type="InterPro" id="IPR046342">
    <property type="entry name" value="CBS_dom_sf"/>
</dbReference>
<feature type="binding site" evidence="3">
    <location>
        <position position="186"/>
    </location>
    <ligand>
        <name>Fe cation</name>
        <dbReference type="ChEBI" id="CHEBI:24875"/>
    </ligand>
</feature>
<accession>L9ZH74</accession>
<evidence type="ECO:0000313" key="8">
    <source>
        <dbReference type="Proteomes" id="UP000011648"/>
    </source>
</evidence>
<dbReference type="STRING" id="1230458.C484_20372"/>
<dbReference type="PATRIC" id="fig|1230458.4.peg.4104"/>
<feature type="binding site" evidence="3">
    <location>
        <position position="205"/>
    </location>
    <ligand>
        <name>Zn(2+)</name>
        <dbReference type="ChEBI" id="CHEBI:29105"/>
    </ligand>
</feature>
<dbReference type="AlphaFoldDB" id="L9ZH74"/>
<feature type="binding site" evidence="3">
    <location>
        <position position="183"/>
    </location>
    <ligand>
        <name>Fe cation</name>
        <dbReference type="ChEBI" id="CHEBI:24875"/>
    </ligand>
</feature>
<dbReference type="CDD" id="cd02205">
    <property type="entry name" value="CBS_pair_SF"/>
    <property type="match status" value="1"/>
</dbReference>
<evidence type="ECO:0000313" key="7">
    <source>
        <dbReference type="EMBL" id="ELY85709.1"/>
    </source>
</evidence>
<dbReference type="GO" id="GO:0046872">
    <property type="term" value="F:metal ion binding"/>
    <property type="evidence" value="ECO:0007669"/>
    <property type="project" value="UniProtKB-KW"/>
</dbReference>
<dbReference type="Pfam" id="PF24458">
    <property type="entry name" value="DUF7573"/>
    <property type="match status" value="1"/>
</dbReference>
<dbReference type="SMART" id="SM00116">
    <property type="entry name" value="CBS"/>
    <property type="match status" value="2"/>
</dbReference>
<feature type="binding site" evidence="3">
    <location>
        <position position="205"/>
    </location>
    <ligand>
        <name>Fe cation</name>
        <dbReference type="ChEBI" id="CHEBI:24875"/>
    </ligand>
</feature>
<dbReference type="Pfam" id="PF00571">
    <property type="entry name" value="CBS"/>
    <property type="match status" value="2"/>
</dbReference>
<dbReference type="PANTHER" id="PTHR43080:SF2">
    <property type="entry name" value="CBS DOMAIN-CONTAINING PROTEIN"/>
    <property type="match status" value="1"/>
</dbReference>
<evidence type="ECO:0000259" key="5">
    <source>
        <dbReference type="PROSITE" id="PS51371"/>
    </source>
</evidence>